<feature type="domain" description="CHAT" evidence="2">
    <location>
        <begin position="5"/>
        <end position="165"/>
    </location>
</feature>
<protein>
    <recommendedName>
        <fullName evidence="2">CHAT domain-containing protein</fullName>
    </recommendedName>
</protein>
<comment type="caution">
    <text evidence="3">The sequence shown here is derived from an EMBL/GenBank/DDBJ whole genome shotgun (WGS) entry which is preliminary data.</text>
</comment>
<dbReference type="STRING" id="128403.WA1_51260"/>
<dbReference type="RefSeq" id="WP_017740834.1">
    <property type="nucleotide sequence ID" value="NZ_KQ976356.1"/>
</dbReference>
<gene>
    <name evidence="3" type="ORF">WA1_51260</name>
</gene>
<dbReference type="InterPro" id="IPR024983">
    <property type="entry name" value="CHAT_dom"/>
</dbReference>
<evidence type="ECO:0000256" key="1">
    <source>
        <dbReference type="SAM" id="MobiDB-lite"/>
    </source>
</evidence>
<accession>A0A139WQ73</accession>
<evidence type="ECO:0000313" key="4">
    <source>
        <dbReference type="Proteomes" id="UP000076925"/>
    </source>
</evidence>
<organism evidence="3 4">
    <name type="scientific">Scytonema hofmannii PCC 7110</name>
    <dbReference type="NCBI Taxonomy" id="128403"/>
    <lineage>
        <taxon>Bacteria</taxon>
        <taxon>Bacillati</taxon>
        <taxon>Cyanobacteriota</taxon>
        <taxon>Cyanophyceae</taxon>
        <taxon>Nostocales</taxon>
        <taxon>Scytonemataceae</taxon>
        <taxon>Scytonema</taxon>
    </lineage>
</organism>
<name>A0A139WQ73_9CYAN</name>
<dbReference type="Proteomes" id="UP000076925">
    <property type="component" value="Unassembled WGS sequence"/>
</dbReference>
<reference evidence="3 4" key="1">
    <citation type="journal article" date="2013" name="Genome Biol. Evol.">
        <title>Genomes of Stigonematalean cyanobacteria (subsection V) and the evolution of oxygenic photosynthesis from prokaryotes to plastids.</title>
        <authorList>
            <person name="Dagan T."/>
            <person name="Roettger M."/>
            <person name="Stucken K."/>
            <person name="Landan G."/>
            <person name="Koch R."/>
            <person name="Major P."/>
            <person name="Gould S.B."/>
            <person name="Goremykin V.V."/>
            <person name="Rippka R."/>
            <person name="Tandeau de Marsac N."/>
            <person name="Gugger M."/>
            <person name="Lockhart P.J."/>
            <person name="Allen J.F."/>
            <person name="Brune I."/>
            <person name="Maus I."/>
            <person name="Puhler A."/>
            <person name="Martin W.F."/>
        </authorList>
    </citation>
    <scope>NUCLEOTIDE SEQUENCE [LARGE SCALE GENOMIC DNA]</scope>
    <source>
        <strain evidence="3 4">PCC 7110</strain>
    </source>
</reference>
<feature type="region of interest" description="Disordered" evidence="1">
    <location>
        <begin position="215"/>
        <end position="243"/>
    </location>
</feature>
<proteinExistence type="predicted"/>
<evidence type="ECO:0000313" key="3">
    <source>
        <dbReference type="EMBL" id="KYC34583.1"/>
    </source>
</evidence>
<dbReference type="Pfam" id="PF12770">
    <property type="entry name" value="CHAT"/>
    <property type="match status" value="1"/>
</dbReference>
<evidence type="ECO:0000259" key="2">
    <source>
        <dbReference type="Pfam" id="PF12770"/>
    </source>
</evidence>
<dbReference type="OrthoDB" id="149072at2"/>
<dbReference type="AlphaFoldDB" id="A0A139WQ73"/>
<sequence length="361" mass="39125">MTKNSSGVSQKTILILSANPKDTNILRLDEEVRNIQAAIKRAKNREQFETITSCAVRVEDLRRALLDHQPTIVHFSGHGSGTDGLVLENNSGQMQLVSSESLARLFKLFQNQIECVLLNACYSEVQADAIHQHIDCVIGMNRPIGDTAATEFAVGFYDALGAGSSYDVCFEVGCASIDLEGIPESETPVLKFRPRLPQALDKQIEPQINTEEYFATKQNSPPRNNGGISQSVNGGTVHGGMQAAIGNNNQQTMTTQGATSKQPTKEEVIQMLAEIEQMISSAELPVNTKEEAIMYLGAARIATAKAEPNKALIAINLGGVAEILQNASQNEAKGKTLWEKAKPVLLKVTDWLSQAIALPIL</sequence>
<dbReference type="EMBL" id="ANNX02000078">
    <property type="protein sequence ID" value="KYC34583.1"/>
    <property type="molecule type" value="Genomic_DNA"/>
</dbReference>
<feature type="compositionally biased region" description="Polar residues" evidence="1">
    <location>
        <begin position="215"/>
        <end position="234"/>
    </location>
</feature>
<keyword evidence="4" id="KW-1185">Reference proteome</keyword>